<keyword evidence="4" id="KW-1185">Reference proteome</keyword>
<feature type="transmembrane region" description="Helical" evidence="2">
    <location>
        <begin position="201"/>
        <end position="220"/>
    </location>
</feature>
<dbReference type="CDD" id="cd16018">
    <property type="entry name" value="Enpp"/>
    <property type="match status" value="1"/>
</dbReference>
<dbReference type="GO" id="GO:0047429">
    <property type="term" value="F:nucleoside triphosphate diphosphatase activity"/>
    <property type="evidence" value="ECO:0007669"/>
    <property type="project" value="TreeGrafter"/>
</dbReference>
<feature type="compositionally biased region" description="Basic and acidic residues" evidence="1">
    <location>
        <begin position="735"/>
        <end position="744"/>
    </location>
</feature>
<dbReference type="STRING" id="1081105.A0A167GTC9"/>
<dbReference type="OrthoDB" id="415411at2759"/>
<dbReference type="Pfam" id="PF01663">
    <property type="entry name" value="Phosphodiest"/>
    <property type="match status" value="1"/>
</dbReference>
<dbReference type="OMA" id="DGHKFGP"/>
<accession>A0A167GTC9</accession>
<dbReference type="EMBL" id="AZHC01000006">
    <property type="protein sequence ID" value="OAA47065.1"/>
    <property type="molecule type" value="Genomic_DNA"/>
</dbReference>
<dbReference type="PANTHER" id="PTHR10151">
    <property type="entry name" value="ECTONUCLEOTIDE PYROPHOSPHATASE/PHOSPHODIESTERASE"/>
    <property type="match status" value="1"/>
</dbReference>
<dbReference type="GO" id="GO:0017111">
    <property type="term" value="F:ribonucleoside triphosphate phosphatase activity"/>
    <property type="evidence" value="ECO:0007669"/>
    <property type="project" value="TreeGrafter"/>
</dbReference>
<dbReference type="Gene3D" id="3.30.1360.180">
    <property type="match status" value="1"/>
</dbReference>
<feature type="compositionally biased region" description="Basic and acidic residues" evidence="1">
    <location>
        <begin position="786"/>
        <end position="804"/>
    </location>
</feature>
<keyword evidence="2" id="KW-0812">Transmembrane</keyword>
<gene>
    <name evidence="3" type="ORF">NOR_02701</name>
</gene>
<dbReference type="PANTHER" id="PTHR10151:SF120">
    <property type="entry name" value="BIS(5'-ADENOSYL)-TRIPHOSPHATASE"/>
    <property type="match status" value="1"/>
</dbReference>
<reference evidence="3 4" key="1">
    <citation type="journal article" date="2016" name="Genome Biol. Evol.">
        <title>Divergent and convergent evolution of fungal pathogenicity.</title>
        <authorList>
            <person name="Shang Y."/>
            <person name="Xiao G."/>
            <person name="Zheng P."/>
            <person name="Cen K."/>
            <person name="Zhan S."/>
            <person name="Wang C."/>
        </authorList>
    </citation>
    <scope>NUCLEOTIDE SEQUENCE [LARGE SCALE GENOMIC DNA]</scope>
    <source>
        <strain evidence="3 4">RCEF 4871</strain>
    </source>
</reference>
<feature type="compositionally biased region" description="Basic and acidic residues" evidence="1">
    <location>
        <begin position="170"/>
        <end position="183"/>
    </location>
</feature>
<dbReference type="GO" id="GO:0009141">
    <property type="term" value="P:nucleoside triphosphate metabolic process"/>
    <property type="evidence" value="ECO:0007669"/>
    <property type="project" value="TreeGrafter"/>
</dbReference>
<proteinExistence type="predicted"/>
<feature type="compositionally biased region" description="Basic and acidic residues" evidence="1">
    <location>
        <begin position="139"/>
        <end position="149"/>
    </location>
</feature>
<evidence type="ECO:0000313" key="3">
    <source>
        <dbReference type="EMBL" id="OAA47065.1"/>
    </source>
</evidence>
<keyword evidence="2" id="KW-0472">Membrane</keyword>
<dbReference type="Proteomes" id="UP000243498">
    <property type="component" value="Unassembled WGS sequence"/>
</dbReference>
<dbReference type="InterPro" id="IPR002591">
    <property type="entry name" value="Phosphodiest/P_Trfase"/>
</dbReference>
<feature type="compositionally biased region" description="Basic residues" evidence="1">
    <location>
        <begin position="128"/>
        <end position="138"/>
    </location>
</feature>
<dbReference type="AlphaFoldDB" id="A0A167GTC9"/>
<dbReference type="FunFam" id="3.30.1360.180:FF:000003">
    <property type="entry name" value="Type I phosphodiesterase/nucleotide pyrophosphatase family protein"/>
    <property type="match status" value="1"/>
</dbReference>
<protein>
    <submittedName>
        <fullName evidence="3">Ectonucleotide pyrophosphatase/phosphodiesterase family member 1</fullName>
    </submittedName>
</protein>
<feature type="region of interest" description="Disordered" evidence="1">
    <location>
        <begin position="634"/>
        <end position="804"/>
    </location>
</feature>
<comment type="caution">
    <text evidence="3">The sequence shown here is derived from an EMBL/GenBank/DDBJ whole genome shotgun (WGS) entry which is preliminary data.</text>
</comment>
<feature type="compositionally biased region" description="Polar residues" evidence="1">
    <location>
        <begin position="106"/>
        <end position="120"/>
    </location>
</feature>
<feature type="region of interest" description="Disordered" evidence="1">
    <location>
        <begin position="1"/>
        <end position="48"/>
    </location>
</feature>
<feature type="region of interest" description="Disordered" evidence="1">
    <location>
        <begin position="76"/>
        <end position="184"/>
    </location>
</feature>
<dbReference type="InterPro" id="IPR017850">
    <property type="entry name" value="Alkaline_phosphatase_core_sf"/>
</dbReference>
<name>A0A167GTC9_METRR</name>
<dbReference type="Gene3D" id="3.40.720.10">
    <property type="entry name" value="Alkaline Phosphatase, subunit A"/>
    <property type="match status" value="1"/>
</dbReference>
<evidence type="ECO:0000256" key="1">
    <source>
        <dbReference type="SAM" id="MobiDB-lite"/>
    </source>
</evidence>
<dbReference type="SUPFAM" id="SSF53649">
    <property type="entry name" value="Alkaline phosphatase-like"/>
    <property type="match status" value="1"/>
</dbReference>
<evidence type="ECO:0000256" key="2">
    <source>
        <dbReference type="SAM" id="Phobius"/>
    </source>
</evidence>
<feature type="compositionally biased region" description="Basic and acidic residues" evidence="1">
    <location>
        <begin position="701"/>
        <end position="710"/>
    </location>
</feature>
<evidence type="ECO:0000313" key="4">
    <source>
        <dbReference type="Proteomes" id="UP000243498"/>
    </source>
</evidence>
<keyword evidence="2" id="KW-1133">Transmembrane helix</keyword>
<organism evidence="3 4">
    <name type="scientific">Metarhizium rileyi (strain RCEF 4871)</name>
    <name type="common">Nomuraea rileyi</name>
    <dbReference type="NCBI Taxonomy" id="1649241"/>
    <lineage>
        <taxon>Eukaryota</taxon>
        <taxon>Fungi</taxon>
        <taxon>Dikarya</taxon>
        <taxon>Ascomycota</taxon>
        <taxon>Pezizomycotina</taxon>
        <taxon>Sordariomycetes</taxon>
        <taxon>Hypocreomycetidae</taxon>
        <taxon>Hypocreales</taxon>
        <taxon>Clavicipitaceae</taxon>
        <taxon>Metarhizium</taxon>
    </lineage>
</organism>
<sequence length="826" mass="92493">MSPPGFDTNQTRGERGDGTSLLSPVAYDDDAASLHYRSDQDTDSDDDQLQLRARNSRELRAADRIVLMEEEELDRLVTTSRRQQERQRRGSGLSVPGALKVFARRGSSSQLSSPNASMENLVSEKREARRTRRKRKRDKLREHAQHGEDGELMYEMEEGGLKDGSSTGDSTEREDSGESDRRQLNLVAQARDSRGRSWRRWIFLHILIAIGFAILVLVAWKLSRNRRSGSRKQHLVSNGTALFAPTTIILSLDGFRADFLQRGLTPRLNALVKEGVSPQYMMPSFPSLTFPNHYTLATGLYPESHGIVGNTFWDPDLEAEFYYTDPARSLDAKWWRGQPFWVTAEKQGIRTAVHMWPGSEARIQDTFASIVDKFNGNEPLDGKVSRILGLLDMPGKENPAVDVKDTRPQLIAAYVPNVDTDGHKYGPNSTEIRSTIQSVDKMLDKLFKGLETRNLTNIVNIIVVSDHGMATTDTSRLLQLEDLVDTSKIEHTDGWPLYGLRPKDDRDTQKLYDELREKAKSNPNFDVYLRDVDMPPKYHFSHNRRIAPLWIVPKTGWAIVTKDELVVKEAKEKGLVYHPRGLHGYDHEDPLMRAIFIARGPAFPHPANSRVEPFQNFQVYNILCDSLGMQPQPNNGTLRLPLKPVGSHDDAKPQDTPVDPPPSASVHPSEFVRPTRPPKPQASAPAPAIGVDRPTLPSTRPVDDSDEPKRPTRPQASAPAPAIGVDRPTLPSTRPVDDSDEPKRPTKPKPKPQTASQANDHDPVRPTRPPKPNSPGADDSDSSKVSGKDEQHEEKEESMDHGALEDVWKWIKDTVGQAWDTVTGSG</sequence>